<dbReference type="EMBL" id="AFWT01000009">
    <property type="protein sequence ID" value="EGV32042.1"/>
    <property type="molecule type" value="Genomic_DNA"/>
</dbReference>
<sequence>MRDIEQTSPPLFLSLRWKALIALSFILVVVNASLAFLANAQSIRQFELQQTQVRAQQARQLRAMLNERTQEMSKLASMVSALGPANAANLTDKLAKALDANGAMLDLEWDIRSVHWIEADGQTQLSWPPRGAAELPRVLLTRLEHSPESTFSLVSCEFGCGQYLVAPELWEGRFAGSLVLERSLSDALLAFNALTGAEIAIDLDQNDRPADPTSPEQEAEPVPSYQLNFPVITYPERSLPILRTAWPSLSKMTLTPALIEMDDREWFEIYRIKGLSEGVSAYVINDVTTQQESIQDAWHDSLLIAIFGLLLSESLLLVIMQPPLYRLRDLASALPLLAERRYADLRAALAPFVHLHLPRDEIDLMVETVEHLTDRMELLQQDREQAEEQLIWLADHDPLTRQMNRHRFKEDFARVVDQAMRFGHSGALLYLDLDEFKDVNDLSGHQVGDTLLKRVAEQLSGIAQSSDLLARLGGDEFALVLPEASPDEAIACAETAQKVIRGINLREQGRQHRISASIGIVTFPEHGQDIPELMANADLAMYQAKDRGRGRWHLFSPLDPGRKQLNDRILWKEEIAEALRQDRFELHFQPIIDLATGAPCHMEALLRMRDREGGMVFPDRFIPIAEKTGLIQIIDHWVLSQVIEVLARYPSLRIAVNLSGNAMVDPTILKELERLIQLHAIDPERLSFEITESVAIDSLTDATRLMKSIQELGCRFALDDFGSGYASYAYLRQLPVDYIKIDGAFIRDLPNNREDRIFVKAITDMAHGMGKRVIAEFVENAEILDVLENIGVDCAQGYFFARPAPLQDLG</sequence>
<dbReference type="eggNOG" id="COG5001">
    <property type="taxonomic scope" value="Bacteria"/>
</dbReference>
<dbReference type="Pfam" id="PF00990">
    <property type="entry name" value="GGDEF"/>
    <property type="match status" value="1"/>
</dbReference>
<proteinExistence type="predicted"/>
<dbReference type="PANTHER" id="PTHR33121">
    <property type="entry name" value="CYCLIC DI-GMP PHOSPHODIESTERASE PDEF"/>
    <property type="match status" value="1"/>
</dbReference>
<name>G2E003_9GAMM</name>
<evidence type="ECO:0000256" key="1">
    <source>
        <dbReference type="ARBA" id="ARBA00001946"/>
    </source>
</evidence>
<dbReference type="AlphaFoldDB" id="G2E003"/>
<keyword evidence="2" id="KW-0175">Coiled coil</keyword>
<dbReference type="Pfam" id="PF00563">
    <property type="entry name" value="EAL"/>
    <property type="match status" value="1"/>
</dbReference>
<feature type="domain" description="EAL" evidence="4">
    <location>
        <begin position="568"/>
        <end position="810"/>
    </location>
</feature>
<dbReference type="InterPro" id="IPR050706">
    <property type="entry name" value="Cyclic-di-GMP_PDE-like"/>
</dbReference>
<evidence type="ECO:0000313" key="6">
    <source>
        <dbReference type="EMBL" id="EGV32042.1"/>
    </source>
</evidence>
<dbReference type="Pfam" id="PF14827">
    <property type="entry name" value="dCache_3"/>
    <property type="match status" value="1"/>
</dbReference>
<dbReference type="PROSITE" id="PS50887">
    <property type="entry name" value="GGDEF"/>
    <property type="match status" value="1"/>
</dbReference>
<dbReference type="InterPro" id="IPR043128">
    <property type="entry name" value="Rev_trsase/Diguanyl_cyclase"/>
</dbReference>
<dbReference type="FunFam" id="3.30.70.270:FF:000001">
    <property type="entry name" value="Diguanylate cyclase domain protein"/>
    <property type="match status" value="1"/>
</dbReference>
<dbReference type="SMART" id="SM00052">
    <property type="entry name" value="EAL"/>
    <property type="match status" value="1"/>
</dbReference>
<dbReference type="CDD" id="cd01948">
    <property type="entry name" value="EAL"/>
    <property type="match status" value="1"/>
</dbReference>
<dbReference type="Gene3D" id="3.30.70.270">
    <property type="match status" value="1"/>
</dbReference>
<dbReference type="CDD" id="cd01949">
    <property type="entry name" value="GGDEF"/>
    <property type="match status" value="1"/>
</dbReference>
<dbReference type="RefSeq" id="WP_007040330.1">
    <property type="nucleotide sequence ID" value="NZ_AFWT01000009.1"/>
</dbReference>
<feature type="region of interest" description="Disordered" evidence="3">
    <location>
        <begin position="203"/>
        <end position="222"/>
    </location>
</feature>
<feature type="coiled-coil region" evidence="2">
    <location>
        <begin position="362"/>
        <end position="396"/>
    </location>
</feature>
<comment type="cofactor">
    <cofactor evidence="1">
        <name>Mg(2+)</name>
        <dbReference type="ChEBI" id="CHEBI:18420"/>
    </cofactor>
</comment>
<evidence type="ECO:0000313" key="7">
    <source>
        <dbReference type="Proteomes" id="UP000004200"/>
    </source>
</evidence>
<dbReference type="NCBIfam" id="TIGR00254">
    <property type="entry name" value="GGDEF"/>
    <property type="match status" value="1"/>
</dbReference>
<organism evidence="6 7">
    <name type="scientific">Thiorhodococcus drewsii AZ1</name>
    <dbReference type="NCBI Taxonomy" id="765913"/>
    <lineage>
        <taxon>Bacteria</taxon>
        <taxon>Pseudomonadati</taxon>
        <taxon>Pseudomonadota</taxon>
        <taxon>Gammaproteobacteria</taxon>
        <taxon>Chromatiales</taxon>
        <taxon>Chromatiaceae</taxon>
        <taxon>Thiorhodococcus</taxon>
    </lineage>
</organism>
<protein>
    <submittedName>
        <fullName evidence="6">Diguanylate cyclase/phosphodiesterase</fullName>
    </submittedName>
</protein>
<evidence type="ECO:0000259" key="5">
    <source>
        <dbReference type="PROSITE" id="PS50887"/>
    </source>
</evidence>
<dbReference type="SMART" id="SM00267">
    <property type="entry name" value="GGDEF"/>
    <property type="match status" value="1"/>
</dbReference>
<gene>
    <name evidence="6" type="ORF">ThidrDRAFT_1616</name>
</gene>
<dbReference type="PROSITE" id="PS50883">
    <property type="entry name" value="EAL"/>
    <property type="match status" value="1"/>
</dbReference>
<evidence type="ECO:0000259" key="4">
    <source>
        <dbReference type="PROSITE" id="PS50883"/>
    </source>
</evidence>
<dbReference type="InterPro" id="IPR029787">
    <property type="entry name" value="Nucleotide_cyclase"/>
</dbReference>
<dbReference type="InterPro" id="IPR000160">
    <property type="entry name" value="GGDEF_dom"/>
</dbReference>
<evidence type="ECO:0000256" key="3">
    <source>
        <dbReference type="SAM" id="MobiDB-lite"/>
    </source>
</evidence>
<reference evidence="6 7" key="1">
    <citation type="submission" date="2011-06" db="EMBL/GenBank/DDBJ databases">
        <title>The draft genome of Thiorhodococcus drewsii AZ1.</title>
        <authorList>
            <consortium name="US DOE Joint Genome Institute (JGI-PGF)"/>
            <person name="Lucas S."/>
            <person name="Han J."/>
            <person name="Lapidus A."/>
            <person name="Cheng J.-F."/>
            <person name="Goodwin L."/>
            <person name="Pitluck S."/>
            <person name="Peters L."/>
            <person name="Land M.L."/>
            <person name="Hauser L."/>
            <person name="Vogl K."/>
            <person name="Liu Z."/>
            <person name="Imhoff J."/>
            <person name="Thiel V."/>
            <person name="Frigaard N.-U."/>
            <person name="Bryant D.A."/>
            <person name="Woyke T.J."/>
        </authorList>
    </citation>
    <scope>NUCLEOTIDE SEQUENCE [LARGE SCALE GENOMIC DNA]</scope>
    <source>
        <strain evidence="6 7">AZ1</strain>
    </source>
</reference>
<dbReference type="InterPro" id="IPR029150">
    <property type="entry name" value="dCache_3"/>
</dbReference>
<dbReference type="SUPFAM" id="SSF141868">
    <property type="entry name" value="EAL domain-like"/>
    <property type="match status" value="1"/>
</dbReference>
<evidence type="ECO:0000256" key="2">
    <source>
        <dbReference type="SAM" id="Coils"/>
    </source>
</evidence>
<dbReference type="Gene3D" id="3.20.20.450">
    <property type="entry name" value="EAL domain"/>
    <property type="match status" value="1"/>
</dbReference>
<dbReference type="OrthoDB" id="9787514at2"/>
<feature type="domain" description="GGDEF" evidence="5">
    <location>
        <begin position="424"/>
        <end position="557"/>
    </location>
</feature>
<dbReference type="PANTHER" id="PTHR33121:SF23">
    <property type="entry name" value="CYCLIC DI-GMP PHOSPHODIESTERASE PDEB"/>
    <property type="match status" value="1"/>
</dbReference>
<dbReference type="InterPro" id="IPR001633">
    <property type="entry name" value="EAL_dom"/>
</dbReference>
<dbReference type="Proteomes" id="UP000004200">
    <property type="component" value="Unassembled WGS sequence"/>
</dbReference>
<keyword evidence="7" id="KW-1185">Reference proteome</keyword>
<dbReference type="SUPFAM" id="SSF55073">
    <property type="entry name" value="Nucleotide cyclase"/>
    <property type="match status" value="1"/>
</dbReference>
<comment type="caution">
    <text evidence="6">The sequence shown here is derived from an EMBL/GenBank/DDBJ whole genome shotgun (WGS) entry which is preliminary data.</text>
</comment>
<dbReference type="InterPro" id="IPR035919">
    <property type="entry name" value="EAL_sf"/>
</dbReference>
<dbReference type="GO" id="GO:0071111">
    <property type="term" value="F:cyclic-guanylate-specific phosphodiesterase activity"/>
    <property type="evidence" value="ECO:0007669"/>
    <property type="project" value="InterPro"/>
</dbReference>
<accession>G2E003</accession>
<dbReference type="STRING" id="765913.ThidrDRAFT_1616"/>